<comment type="caution">
    <text evidence="2">The sequence shown here is derived from an EMBL/GenBank/DDBJ whole genome shotgun (WGS) entry which is preliminary data.</text>
</comment>
<evidence type="ECO:0000313" key="3">
    <source>
        <dbReference type="Proteomes" id="UP000699042"/>
    </source>
</evidence>
<evidence type="ECO:0000313" key="2">
    <source>
        <dbReference type="EMBL" id="KAG7045735.1"/>
    </source>
</evidence>
<dbReference type="EMBL" id="JAESDN010000009">
    <property type="protein sequence ID" value="KAG7045735.1"/>
    <property type="molecule type" value="Genomic_DNA"/>
</dbReference>
<feature type="region of interest" description="Disordered" evidence="1">
    <location>
        <begin position="95"/>
        <end position="117"/>
    </location>
</feature>
<sequence>MNARHRLSWTSRTTLEWVPVRQICQGQQSNRQGKLGKQVMQRDQMEVAMTLVISFGGISNHSAVLECKWLHHYLIAFATAIMISPELLERLSVNSLPQPSKSRIPQNSPPTRSSCVE</sequence>
<organism evidence="2 3">
    <name type="scientific">Colletotrichum scovillei</name>
    <dbReference type="NCBI Taxonomy" id="1209932"/>
    <lineage>
        <taxon>Eukaryota</taxon>
        <taxon>Fungi</taxon>
        <taxon>Dikarya</taxon>
        <taxon>Ascomycota</taxon>
        <taxon>Pezizomycotina</taxon>
        <taxon>Sordariomycetes</taxon>
        <taxon>Hypocreomycetidae</taxon>
        <taxon>Glomerellales</taxon>
        <taxon>Glomerellaceae</taxon>
        <taxon>Colletotrichum</taxon>
        <taxon>Colletotrichum acutatum species complex</taxon>
    </lineage>
</organism>
<accession>A0A9P7R0R3</accession>
<keyword evidence="3" id="KW-1185">Reference proteome</keyword>
<proteinExistence type="predicted"/>
<dbReference type="Proteomes" id="UP000699042">
    <property type="component" value="Unassembled WGS sequence"/>
</dbReference>
<name>A0A9P7R0R3_9PEZI</name>
<evidence type="ECO:0000256" key="1">
    <source>
        <dbReference type="SAM" id="MobiDB-lite"/>
    </source>
</evidence>
<reference evidence="2" key="1">
    <citation type="submission" date="2021-05" db="EMBL/GenBank/DDBJ databases">
        <title>Comparative genomics of three Colletotrichum scovillei strains and genetic complementation revealed genes involved fungal growth and virulence on chili pepper.</title>
        <authorList>
            <person name="Hsieh D.-K."/>
            <person name="Chuang S.-C."/>
            <person name="Chen C.-Y."/>
            <person name="Chao Y.-T."/>
            <person name="Lu M.-Y.J."/>
            <person name="Lee M.-H."/>
            <person name="Shih M.-C."/>
        </authorList>
    </citation>
    <scope>NUCLEOTIDE SEQUENCE</scope>
    <source>
        <strain evidence="2">Coll-153</strain>
    </source>
</reference>
<gene>
    <name evidence="2" type="ORF">JMJ77_009812</name>
</gene>
<dbReference type="AlphaFoldDB" id="A0A9P7R0R3"/>
<protein>
    <submittedName>
        <fullName evidence="2">Uncharacterized protein</fullName>
    </submittedName>
</protein>